<reference evidence="6" key="1">
    <citation type="submission" date="2021-03" db="EMBL/GenBank/DDBJ databases">
        <authorList>
            <person name="Tagirdzhanova G."/>
        </authorList>
    </citation>
    <scope>NUCLEOTIDE SEQUENCE</scope>
</reference>
<evidence type="ECO:0000313" key="6">
    <source>
        <dbReference type="EMBL" id="CAF9943727.1"/>
    </source>
</evidence>
<keyword evidence="2" id="KW-0285">Flavoprotein</keyword>
<sequence length="331" mass="37091">MALQFLFTAKSASEIYRVCQGSIPRHVEAGGGSNKVLARIPPGKVSQGSIDYVVQFGQSKLADIIRRRAREYSEFSVEYKTRFVGLKEESDFVNVESSTADGKTKHYSARFVVGCDGASSPVRKALDISFDGYTWNDWRFLAINIRYDFAKHGYPAANHVIDSEDWAVIVRASNVEVGLWRVATGIRTDVPVGEIEKHVAAKLERLLPGPRPLEYELVGLNPYWAHERVAKTFHSGRVILCGDAAHINNPLTALGLTTGLVDVAYLSRLLPQAFTPQNASSYPALLEKYSTLRRTDYIKNVQKFALEGKLRMHSTDKKVVAEREDFFKYVE</sequence>
<keyword evidence="3" id="KW-0274">FAD</keyword>
<protein>
    <recommendedName>
        <fullName evidence="5">FAD-binding domain-containing protein</fullName>
    </recommendedName>
</protein>
<name>A0A8H3PKX0_9LECA</name>
<organism evidence="6 7">
    <name type="scientific">Alectoria fallacina</name>
    <dbReference type="NCBI Taxonomy" id="1903189"/>
    <lineage>
        <taxon>Eukaryota</taxon>
        <taxon>Fungi</taxon>
        <taxon>Dikarya</taxon>
        <taxon>Ascomycota</taxon>
        <taxon>Pezizomycotina</taxon>
        <taxon>Lecanoromycetes</taxon>
        <taxon>OSLEUM clade</taxon>
        <taxon>Lecanoromycetidae</taxon>
        <taxon>Lecanorales</taxon>
        <taxon>Lecanorineae</taxon>
        <taxon>Parmeliaceae</taxon>
        <taxon>Alectoria</taxon>
    </lineage>
</organism>
<comment type="cofactor">
    <cofactor evidence="1">
        <name>FAD</name>
        <dbReference type="ChEBI" id="CHEBI:57692"/>
    </cofactor>
</comment>
<evidence type="ECO:0000259" key="5">
    <source>
        <dbReference type="Pfam" id="PF01494"/>
    </source>
</evidence>
<dbReference type="GO" id="GO:0071949">
    <property type="term" value="F:FAD binding"/>
    <property type="evidence" value="ECO:0007669"/>
    <property type="project" value="InterPro"/>
</dbReference>
<dbReference type="GO" id="GO:0016709">
    <property type="term" value="F:oxidoreductase activity, acting on paired donors, with incorporation or reduction of molecular oxygen, NAD(P)H as one donor, and incorporation of one atom of oxygen"/>
    <property type="evidence" value="ECO:0007669"/>
    <property type="project" value="UniProtKB-ARBA"/>
</dbReference>
<dbReference type="InterPro" id="IPR002938">
    <property type="entry name" value="FAD-bd"/>
</dbReference>
<dbReference type="AlphaFoldDB" id="A0A8H3PKX0"/>
<dbReference type="InterPro" id="IPR050641">
    <property type="entry name" value="RIFMO-like"/>
</dbReference>
<evidence type="ECO:0000313" key="7">
    <source>
        <dbReference type="Proteomes" id="UP000664203"/>
    </source>
</evidence>
<evidence type="ECO:0000256" key="2">
    <source>
        <dbReference type="ARBA" id="ARBA00022630"/>
    </source>
</evidence>
<dbReference type="PANTHER" id="PTHR43004:SF19">
    <property type="entry name" value="BINDING MONOOXYGENASE, PUTATIVE (JCVI)-RELATED"/>
    <property type="match status" value="1"/>
</dbReference>
<feature type="domain" description="FAD-binding" evidence="5">
    <location>
        <begin position="46"/>
        <end position="295"/>
    </location>
</feature>
<dbReference type="EMBL" id="CAJPDR010001211">
    <property type="protein sequence ID" value="CAF9943727.1"/>
    <property type="molecule type" value="Genomic_DNA"/>
</dbReference>
<keyword evidence="4" id="KW-0560">Oxidoreductase</keyword>
<dbReference type="PRINTS" id="PR00420">
    <property type="entry name" value="RNGMNOXGNASE"/>
</dbReference>
<dbReference type="SUPFAM" id="SSF51905">
    <property type="entry name" value="FAD/NAD(P)-binding domain"/>
    <property type="match status" value="1"/>
</dbReference>
<dbReference type="PANTHER" id="PTHR43004">
    <property type="entry name" value="TRK SYSTEM POTASSIUM UPTAKE PROTEIN"/>
    <property type="match status" value="1"/>
</dbReference>
<comment type="caution">
    <text evidence="6">The sequence shown here is derived from an EMBL/GenBank/DDBJ whole genome shotgun (WGS) entry which is preliminary data.</text>
</comment>
<evidence type="ECO:0000256" key="1">
    <source>
        <dbReference type="ARBA" id="ARBA00001974"/>
    </source>
</evidence>
<dbReference type="OrthoDB" id="10016252at2759"/>
<gene>
    <name evidence="6" type="ORF">ALECFALPRED_001152</name>
</gene>
<accession>A0A8H3PKX0</accession>
<proteinExistence type="predicted"/>
<dbReference type="Gene3D" id="3.50.50.60">
    <property type="entry name" value="FAD/NAD(P)-binding domain"/>
    <property type="match status" value="1"/>
</dbReference>
<dbReference type="InterPro" id="IPR036188">
    <property type="entry name" value="FAD/NAD-bd_sf"/>
</dbReference>
<dbReference type="Pfam" id="PF01494">
    <property type="entry name" value="FAD_binding_3"/>
    <property type="match status" value="1"/>
</dbReference>
<keyword evidence="7" id="KW-1185">Reference proteome</keyword>
<evidence type="ECO:0000256" key="3">
    <source>
        <dbReference type="ARBA" id="ARBA00022827"/>
    </source>
</evidence>
<evidence type="ECO:0000256" key="4">
    <source>
        <dbReference type="ARBA" id="ARBA00023002"/>
    </source>
</evidence>
<dbReference type="Proteomes" id="UP000664203">
    <property type="component" value="Unassembled WGS sequence"/>
</dbReference>
<dbReference type="Gene3D" id="3.30.70.2450">
    <property type="match status" value="1"/>
</dbReference>